<dbReference type="eggNOG" id="arCOG12073">
    <property type="taxonomic scope" value="Archaea"/>
</dbReference>
<gene>
    <name evidence="1" type="ORF">Desfe_0946</name>
</gene>
<dbReference type="KEGG" id="dfd:Desfe_0946"/>
<sequence length="39" mass="4553">MVSIYVFEAKVVKTVGKYLIYPPREYQGKLKKLHGGKQR</sequence>
<proteinExistence type="predicted"/>
<evidence type="ECO:0000313" key="1">
    <source>
        <dbReference type="EMBL" id="AFL66832.1"/>
    </source>
</evidence>
<protein>
    <submittedName>
        <fullName evidence="1">Uncharacterized protein</fullName>
    </submittedName>
</protein>
<keyword evidence="2" id="KW-1185">Reference proteome</keyword>
<reference evidence="1 2" key="1">
    <citation type="journal article" date="2012" name="J. Bacteriol.">
        <title>Complete Genome Sequence of Desulfurococcus fermentans, a Hyperthermophilic Cellulolytic Crenarchaeon Isolated from a Freshwater Hot Spring in Kamchatka, Russia.</title>
        <authorList>
            <person name="Susanti D."/>
            <person name="Johnson E.F."/>
            <person name="Rodriguez J.R."/>
            <person name="Anderson I."/>
            <person name="Perevalova A.A."/>
            <person name="Kyrpides N."/>
            <person name="Lucas S."/>
            <person name="Han J."/>
            <person name="Lapidus A."/>
            <person name="Cheng J.F."/>
            <person name="Goodwin L."/>
            <person name="Pitluck S."/>
            <person name="Mavrommatis K."/>
            <person name="Peters L."/>
            <person name="Land M.L."/>
            <person name="Hauser L."/>
            <person name="Gopalan V."/>
            <person name="Chan P.P."/>
            <person name="Lowe T.M."/>
            <person name="Atomi H."/>
            <person name="Bonch-Osmolovskaya E.A."/>
            <person name="Woyke T."/>
            <person name="Mukhopadhyay B."/>
        </authorList>
    </citation>
    <scope>NUCLEOTIDE SEQUENCE [LARGE SCALE GENOMIC DNA]</scope>
    <source>
        <strain evidence="1 2">DSM 16532</strain>
    </source>
</reference>
<dbReference type="Proteomes" id="UP000006175">
    <property type="component" value="Chromosome"/>
</dbReference>
<name>I3XSA8_DESAM</name>
<dbReference type="AlphaFoldDB" id="I3XSA8"/>
<dbReference type="EMBL" id="CP003321">
    <property type="protein sequence ID" value="AFL66832.1"/>
    <property type="molecule type" value="Genomic_DNA"/>
</dbReference>
<dbReference type="HOGENOM" id="CLU_3302573_0_0_2"/>
<organism evidence="1 2">
    <name type="scientific">Desulfurococcus amylolyticus DSM 16532</name>
    <dbReference type="NCBI Taxonomy" id="768672"/>
    <lineage>
        <taxon>Archaea</taxon>
        <taxon>Thermoproteota</taxon>
        <taxon>Thermoprotei</taxon>
        <taxon>Desulfurococcales</taxon>
        <taxon>Desulfurococcaceae</taxon>
        <taxon>Desulfurococcus</taxon>
    </lineage>
</organism>
<accession>I3XSA8</accession>
<evidence type="ECO:0000313" key="2">
    <source>
        <dbReference type="Proteomes" id="UP000006175"/>
    </source>
</evidence>